<keyword evidence="2" id="KW-0119">Carbohydrate metabolism</keyword>
<sequence>MTEKVDPQFIDFDQWPTPKAVNAMYDGQCMAMSALKPALGNIATAADAAAARLGDKGRLIYVGAGTSGRIAVQDGAELGPTFGWPLERAIFCIAGGLQALTVSAEGAEDMSADGVSAMQNAHIGPDDVVFGVAASGKTPFTLGALQEANVRGALTIGIANNADTPILHIADHAILALTGSEIIAGSTRMKAGTAQKAILNMLSTAIMTRLGRVYRGLMVDMIASNKKLEGRAVNMVCSITDCSKDVAISSLNASDFNIKTAVLIALGQSLSHSKQTLEQAGGNLRIALSTIQHD</sequence>
<dbReference type="AlphaFoldDB" id="A0A7C3C4P0"/>
<name>A0A7C3C4P0_9PROT</name>
<reference evidence="4" key="1">
    <citation type="journal article" date="2020" name="mSystems">
        <title>Genome- and Community-Level Interaction Insights into Carbon Utilization and Element Cycling Functions of Hydrothermarchaeota in Hydrothermal Sediment.</title>
        <authorList>
            <person name="Zhou Z."/>
            <person name="Liu Y."/>
            <person name="Xu W."/>
            <person name="Pan J."/>
            <person name="Luo Z.H."/>
            <person name="Li M."/>
        </authorList>
    </citation>
    <scope>NUCLEOTIDE SEQUENCE [LARGE SCALE GENOMIC DNA]</scope>
    <source>
        <strain evidence="4">HyVt-489</strain>
    </source>
</reference>
<dbReference type="GO" id="GO:0016835">
    <property type="term" value="F:carbon-oxygen lyase activity"/>
    <property type="evidence" value="ECO:0007669"/>
    <property type="project" value="InterPro"/>
</dbReference>
<organism evidence="4">
    <name type="scientific">Hellea balneolensis</name>
    <dbReference type="NCBI Taxonomy" id="287478"/>
    <lineage>
        <taxon>Bacteria</taxon>
        <taxon>Pseudomonadati</taxon>
        <taxon>Pseudomonadota</taxon>
        <taxon>Alphaproteobacteria</taxon>
        <taxon>Maricaulales</taxon>
        <taxon>Robiginitomaculaceae</taxon>
        <taxon>Hellea</taxon>
    </lineage>
</organism>
<dbReference type="NCBIfam" id="NF003915">
    <property type="entry name" value="PRK05441.1"/>
    <property type="match status" value="1"/>
</dbReference>
<keyword evidence="1" id="KW-0456">Lyase</keyword>
<dbReference type="Proteomes" id="UP000886042">
    <property type="component" value="Unassembled WGS sequence"/>
</dbReference>
<dbReference type="EMBL" id="DRMN01000342">
    <property type="protein sequence ID" value="HFB55304.1"/>
    <property type="molecule type" value="Genomic_DNA"/>
</dbReference>
<dbReference type="PANTHER" id="PTHR10088">
    <property type="entry name" value="GLUCOKINASE REGULATORY PROTEIN"/>
    <property type="match status" value="1"/>
</dbReference>
<dbReference type="SUPFAM" id="SSF53697">
    <property type="entry name" value="SIS domain"/>
    <property type="match status" value="1"/>
</dbReference>
<dbReference type="NCBIfam" id="NF009222">
    <property type="entry name" value="PRK12570.1"/>
    <property type="match status" value="1"/>
</dbReference>
<dbReference type="Pfam" id="PF22645">
    <property type="entry name" value="GKRP_SIS_N"/>
    <property type="match status" value="1"/>
</dbReference>
<dbReference type="InterPro" id="IPR046348">
    <property type="entry name" value="SIS_dom_sf"/>
</dbReference>
<gene>
    <name evidence="4" type="ORF">ENJ46_05215</name>
</gene>
<proteinExistence type="predicted"/>
<evidence type="ECO:0000256" key="1">
    <source>
        <dbReference type="ARBA" id="ARBA00023239"/>
    </source>
</evidence>
<dbReference type="GO" id="GO:0016803">
    <property type="term" value="F:ether hydrolase activity"/>
    <property type="evidence" value="ECO:0007669"/>
    <property type="project" value="TreeGrafter"/>
</dbReference>
<evidence type="ECO:0000259" key="3">
    <source>
        <dbReference type="PROSITE" id="PS51464"/>
    </source>
</evidence>
<dbReference type="PROSITE" id="PS51464">
    <property type="entry name" value="SIS"/>
    <property type="match status" value="1"/>
</dbReference>
<dbReference type="Gene3D" id="1.10.8.1080">
    <property type="match status" value="1"/>
</dbReference>
<dbReference type="PANTHER" id="PTHR10088:SF4">
    <property type="entry name" value="GLUCOKINASE REGULATORY PROTEIN"/>
    <property type="match status" value="1"/>
</dbReference>
<dbReference type="Gene3D" id="3.40.50.10490">
    <property type="entry name" value="Glucose-6-phosphate isomerase like protein, domain 1"/>
    <property type="match status" value="1"/>
</dbReference>
<dbReference type="GO" id="GO:0009254">
    <property type="term" value="P:peptidoglycan turnover"/>
    <property type="evidence" value="ECO:0007669"/>
    <property type="project" value="TreeGrafter"/>
</dbReference>
<protein>
    <submittedName>
        <fullName evidence="4">N-acetylmuramic acid 6-phosphate etherase</fullName>
    </submittedName>
</protein>
<dbReference type="InterPro" id="IPR001347">
    <property type="entry name" value="SIS_dom"/>
</dbReference>
<accession>A0A7C3C4P0</accession>
<dbReference type="InterPro" id="IPR005488">
    <property type="entry name" value="Etherase_MurQ"/>
</dbReference>
<dbReference type="InterPro" id="IPR040190">
    <property type="entry name" value="MURQ/GCKR"/>
</dbReference>
<dbReference type="GO" id="GO:0046348">
    <property type="term" value="P:amino sugar catabolic process"/>
    <property type="evidence" value="ECO:0007669"/>
    <property type="project" value="InterPro"/>
</dbReference>
<evidence type="ECO:0000256" key="2">
    <source>
        <dbReference type="ARBA" id="ARBA00023277"/>
    </source>
</evidence>
<dbReference type="CDD" id="cd05007">
    <property type="entry name" value="SIS_Etherase"/>
    <property type="match status" value="1"/>
</dbReference>
<evidence type="ECO:0000313" key="4">
    <source>
        <dbReference type="EMBL" id="HFB55304.1"/>
    </source>
</evidence>
<feature type="domain" description="SIS" evidence="3">
    <location>
        <begin position="49"/>
        <end position="212"/>
    </location>
</feature>
<comment type="caution">
    <text evidence="4">The sequence shown here is derived from an EMBL/GenBank/DDBJ whole genome shotgun (WGS) entry which is preliminary data.</text>
</comment>
<dbReference type="GO" id="GO:0097367">
    <property type="term" value="F:carbohydrate derivative binding"/>
    <property type="evidence" value="ECO:0007669"/>
    <property type="project" value="InterPro"/>
</dbReference>